<dbReference type="GO" id="GO:0009279">
    <property type="term" value="C:cell outer membrane"/>
    <property type="evidence" value="ECO:0007669"/>
    <property type="project" value="UniProtKB-SubCell"/>
</dbReference>
<evidence type="ECO:0000313" key="8">
    <source>
        <dbReference type="Proteomes" id="UP000321638"/>
    </source>
</evidence>
<dbReference type="AlphaFoldDB" id="A0A5C8PFQ3"/>
<evidence type="ECO:0000313" key="7">
    <source>
        <dbReference type="EMBL" id="TXL72607.1"/>
    </source>
</evidence>
<evidence type="ECO:0000256" key="2">
    <source>
        <dbReference type="ARBA" id="ARBA00008681"/>
    </source>
</evidence>
<dbReference type="Proteomes" id="UP000321638">
    <property type="component" value="Unassembled WGS sequence"/>
</dbReference>
<dbReference type="Pfam" id="PF05433">
    <property type="entry name" value="Rick_17kDa_Anti"/>
    <property type="match status" value="1"/>
</dbReference>
<comment type="similarity">
    <text evidence="2">Belongs to the rickettsiale 17 kDa surface antigen family.</text>
</comment>
<gene>
    <name evidence="7" type="ORF">FHP25_25290</name>
</gene>
<protein>
    <recommendedName>
        <fullName evidence="3">17 kDa surface antigen</fullName>
    </recommendedName>
</protein>
<accession>A0A5C8PFQ3</accession>
<comment type="caution">
    <text evidence="7">The sequence shown here is derived from an EMBL/GenBank/DDBJ whole genome shotgun (WGS) entry which is preliminary data.</text>
</comment>
<feature type="chain" id="PRO_5022839611" description="17 kDa surface antigen" evidence="5">
    <location>
        <begin position="25"/>
        <end position="168"/>
    </location>
</feature>
<reference evidence="7 8" key="1">
    <citation type="submission" date="2019-06" db="EMBL/GenBank/DDBJ databases">
        <title>New taxonomy in bacterial strain CC-CFT640, isolated from vineyard.</title>
        <authorList>
            <person name="Lin S.-Y."/>
            <person name="Tsai C.-F."/>
            <person name="Young C.-C."/>
        </authorList>
    </citation>
    <scope>NUCLEOTIDE SEQUENCE [LARGE SCALE GENOMIC DNA]</scope>
    <source>
        <strain evidence="7 8">CC-CFT640</strain>
    </source>
</reference>
<evidence type="ECO:0000256" key="1">
    <source>
        <dbReference type="ARBA" id="ARBA00004459"/>
    </source>
</evidence>
<feature type="domain" description="Glycine zipper 2TM" evidence="6">
    <location>
        <begin position="65"/>
        <end position="107"/>
    </location>
</feature>
<sequence>MMSKVVARAPMVLAAALLSLAVTACGPQHTGETYSRGDMQRGGPVLAGRIIAVDDVPISGTGSGIGTVGGGVAGATIGSALAHGRTGSILAGVGGAIIGAIAGNAVEQGITRGQGTRFVVQLDNGQVINVVQTNEANLQTGDRVTVLEGGGKTRLARESGPPPPDPRP</sequence>
<dbReference type="InterPro" id="IPR008816">
    <property type="entry name" value="Gly_zipper_2TM_dom"/>
</dbReference>
<keyword evidence="5" id="KW-0732">Signal</keyword>
<dbReference type="RefSeq" id="WP_147849768.1">
    <property type="nucleotide sequence ID" value="NZ_VDUZ01000032.1"/>
</dbReference>
<evidence type="ECO:0000256" key="5">
    <source>
        <dbReference type="SAM" id="SignalP"/>
    </source>
</evidence>
<keyword evidence="8" id="KW-1185">Reference proteome</keyword>
<proteinExistence type="inferred from homology"/>
<dbReference type="PROSITE" id="PS51257">
    <property type="entry name" value="PROKAR_LIPOPROTEIN"/>
    <property type="match status" value="1"/>
</dbReference>
<evidence type="ECO:0000259" key="6">
    <source>
        <dbReference type="Pfam" id="PF05433"/>
    </source>
</evidence>
<keyword evidence="4" id="KW-0449">Lipoprotein</keyword>
<comment type="subcellular location">
    <subcellularLocation>
        <location evidence="1">Cell outer membrane</location>
        <topology evidence="1">Lipid-anchor</topology>
    </subcellularLocation>
</comment>
<dbReference type="OrthoDB" id="7277192at2"/>
<organism evidence="7 8">
    <name type="scientific">Vineibacter terrae</name>
    <dbReference type="NCBI Taxonomy" id="2586908"/>
    <lineage>
        <taxon>Bacteria</taxon>
        <taxon>Pseudomonadati</taxon>
        <taxon>Pseudomonadota</taxon>
        <taxon>Alphaproteobacteria</taxon>
        <taxon>Hyphomicrobiales</taxon>
        <taxon>Vineibacter</taxon>
    </lineage>
</organism>
<evidence type="ECO:0000256" key="4">
    <source>
        <dbReference type="ARBA" id="ARBA00023288"/>
    </source>
</evidence>
<name>A0A5C8PFQ3_9HYPH</name>
<evidence type="ECO:0000256" key="3">
    <source>
        <dbReference type="ARBA" id="ARBA00015281"/>
    </source>
</evidence>
<feature type="signal peptide" evidence="5">
    <location>
        <begin position="1"/>
        <end position="24"/>
    </location>
</feature>
<dbReference type="EMBL" id="VDUZ01000032">
    <property type="protein sequence ID" value="TXL72607.1"/>
    <property type="molecule type" value="Genomic_DNA"/>
</dbReference>